<sequence>MKKLISILLLFLYLVSTTELYQLLKIPELVEHYIEHKELNPDMTLTAFLRTHYDHPVKDGDYGKDQRLPFIIHSAPLSLVFTINQGFSFETATYHFRLLKFHKIPSKDENLFCKGFLNSVWEPPRFSFS</sequence>
<protein>
    <submittedName>
        <fullName evidence="1">Uncharacterized protein</fullName>
    </submittedName>
</protein>
<dbReference type="Proteomes" id="UP000031167">
    <property type="component" value="Unassembled WGS sequence"/>
</dbReference>
<comment type="caution">
    <text evidence="1">The sequence shown here is derived from an EMBL/GenBank/DDBJ whole genome shotgun (WGS) entry which is preliminary data.</text>
</comment>
<dbReference type="STRING" id="363331.RM51_10690"/>
<accession>A0A0B4DE52</accession>
<proteinExistence type="predicted"/>
<name>A0A0B4DE52_9FLAO</name>
<dbReference type="OrthoDB" id="894042at2"/>
<evidence type="ECO:0000313" key="2">
    <source>
        <dbReference type="Proteomes" id="UP000031167"/>
    </source>
</evidence>
<reference evidence="1 2" key="1">
    <citation type="submission" date="2014-12" db="EMBL/GenBank/DDBJ databases">
        <title>Genome sequencing of Chryseobacterium taiwanense TPW19.</title>
        <authorList>
            <person name="Tan P.W."/>
            <person name="Chan K.-G."/>
        </authorList>
    </citation>
    <scope>NUCLEOTIDE SEQUENCE [LARGE SCALE GENOMIC DNA]</scope>
    <source>
        <strain evidence="1 2">TPW19</strain>
    </source>
</reference>
<organism evidence="1 2">
    <name type="scientific">Chryseobacterium taiwanense</name>
    <dbReference type="NCBI Taxonomy" id="363331"/>
    <lineage>
        <taxon>Bacteria</taxon>
        <taxon>Pseudomonadati</taxon>
        <taxon>Bacteroidota</taxon>
        <taxon>Flavobacteriia</taxon>
        <taxon>Flavobacteriales</taxon>
        <taxon>Weeksellaceae</taxon>
        <taxon>Chryseobacterium group</taxon>
        <taxon>Chryseobacterium</taxon>
    </lineage>
</organism>
<gene>
    <name evidence="1" type="ORF">RM51_10690</name>
</gene>
<dbReference type="AlphaFoldDB" id="A0A0B4DE52"/>
<evidence type="ECO:0000313" key="1">
    <source>
        <dbReference type="EMBL" id="KIC62660.1"/>
    </source>
</evidence>
<dbReference type="EMBL" id="JWTA01000008">
    <property type="protein sequence ID" value="KIC62660.1"/>
    <property type="molecule type" value="Genomic_DNA"/>
</dbReference>
<keyword evidence="2" id="KW-1185">Reference proteome</keyword>
<dbReference type="RefSeq" id="WP_039368902.1">
    <property type="nucleotide sequence ID" value="NZ_JWTA01000008.1"/>
</dbReference>